<dbReference type="Proteomes" id="UP001259340">
    <property type="component" value="Unassembled WGS sequence"/>
</dbReference>
<dbReference type="AlphaFoldDB" id="A0AAW8NNF5"/>
<keyword evidence="7" id="KW-1185">Reference proteome</keyword>
<keyword evidence="2" id="KW-0106">Calcium</keyword>
<dbReference type="SUPFAM" id="SSF53300">
    <property type="entry name" value="vWA-like"/>
    <property type="match status" value="1"/>
</dbReference>
<dbReference type="Proteomes" id="UP001271263">
    <property type="component" value="Unassembled WGS sequence"/>
</dbReference>
<evidence type="ECO:0000259" key="3">
    <source>
        <dbReference type="Pfam" id="PF05567"/>
    </source>
</evidence>
<protein>
    <submittedName>
        <fullName evidence="4">PilC/PilY family type IV pilus protein</fullName>
    </submittedName>
</protein>
<reference evidence="4" key="2">
    <citation type="submission" date="2022-11" db="EMBL/GenBank/DDBJ databases">
        <title>Prophages regulate Shewanella fidelis motility and biofilm formation: implications for gut colonization dynamics in Ciona robusta.</title>
        <authorList>
            <person name="Natarajan O."/>
            <person name="Gibboney S.L."/>
            <person name="Young M.N."/>
            <person name="Lim S.J."/>
            <person name="Pluta N."/>
            <person name="Atkinson C.G.F."/>
            <person name="Leigh B.A."/>
            <person name="Liberti A."/>
            <person name="Kees E."/>
            <person name="Breitbart M."/>
            <person name="Gralnick J."/>
            <person name="Dishaw L.J."/>
        </authorList>
    </citation>
    <scope>NUCLEOTIDE SEQUENCE</scope>
    <source>
        <strain evidence="4">3313</strain>
    </source>
</reference>
<keyword evidence="1" id="KW-0479">Metal-binding</keyword>
<dbReference type="EMBL" id="JAPMLD010000001">
    <property type="protein sequence ID" value="MDW4822805.1"/>
    <property type="molecule type" value="Genomic_DNA"/>
</dbReference>
<evidence type="ECO:0000313" key="6">
    <source>
        <dbReference type="Proteomes" id="UP001259340"/>
    </source>
</evidence>
<sequence length="1170" mass="125365">MLIMKRLFCALVVITIVLSGTSYSDDTELYVFESTARSGSRPQVLIIFDNSGSMSTDETTDSFYPRGDESLGGSTKLYYSKGAGVPSLSSPNFIKNKFNGCKRSKSYLKDYGFFTGFIREYSFVGENGTWSELPDTLATTITHTDCFEDFEDSNAVNYKNANNIPDGLPVDSLGTSASPQPYTLVSGSSSADQKSAALTKALLTNFGIGKSVTFYTEKYVTWYHSTKSQQDISRLEIAQRVMEDTVVTTPSVDFGLAVFNYNNGSSDDGGRIISGIKRLNTVQKKSLITTIGNLNAETWTPLCETLYEAYRYFGGGAPKFALEAGSASPARDTSIESNGKYISPFVGGQCSDRAYVVYITDGAPTRDSAANGIIDDLDGYDANNIVDGSYLPALASIMNNKDINTAVDGEQFVSTFTIGFSDGAASAEPILKRAAELGGGKYFAASDASALQAALSQVFSQILETNASFTSPSIASNNFDRTQTFDSAYYAMFLPNKGPRWMGNIKKFKVTGSGDIVDKNGVLAIDADGNLKSSACSYWTSDAVCAATSNGGDGNDVRTGGASLSIRNTASRTLYGNFGTNGALTSFSKNNAQTMAGSEALLADFMGVDSSQLSEMFDWAKGVDVDDDNNDSSTTDKREDIFGDPLHSKPLAINFGTQAAQDIRVLVGTNHGFLHMLKDTGENVEETWAFMPYELLSNIAELRANIPTGVHSVYGLDSSPVAYVEQNASGGVNKAWLFIGMRRGGKSYYALDISNPDSPSFMWKIDPDSTGMGELGQTWAEPVVTKIPGWPAGNTDPATAKPVIIFGAGYSPSTKDPAAVGHDDTQARGVFIVDAETGVLVHSFGATSGGSTTTLPGIVDSIPNAVAVLDSDGDSLSDRIYASDTGGNVWRMDLPSGSPTDSTSPWTAYKFADLGGNSLSNDRRFFAEPVVAQTVFTNIAEVSVTVNGTTTTTKTYQNIPYDAVTLGTGHRPHPSDLSRADMFYVLQDRNVVSRSFGVTGNPVPDALTLTDLYNVTSAAPSTEDENISFGSKRGWFYGFSDAGEKSLSASTIIEGRVFFTSYVPGDTSASNQCLISGMGRLYGFDLHKGTRSYTREYIEMGERVPDTPQLVIPPNGNDDSYMYLIGIGKAGNDMIKVDDPNNTADTCLPGDDKCAGGGPKVNRIYYYINE</sequence>
<dbReference type="GO" id="GO:0046872">
    <property type="term" value="F:metal ion binding"/>
    <property type="evidence" value="ECO:0007669"/>
    <property type="project" value="UniProtKB-KW"/>
</dbReference>
<comment type="caution">
    <text evidence="4">The sequence shown here is derived from an EMBL/GenBank/DDBJ whole genome shotgun (WGS) entry which is preliminary data.</text>
</comment>
<organism evidence="4 6">
    <name type="scientific">Shewanella fidelis</name>
    <dbReference type="NCBI Taxonomy" id="173509"/>
    <lineage>
        <taxon>Bacteria</taxon>
        <taxon>Pseudomonadati</taxon>
        <taxon>Pseudomonadota</taxon>
        <taxon>Gammaproteobacteria</taxon>
        <taxon>Alteromonadales</taxon>
        <taxon>Shewanellaceae</taxon>
        <taxon>Shewanella</taxon>
    </lineage>
</organism>
<dbReference type="EMBL" id="JAPMLE010000001">
    <property type="protein sequence ID" value="MDR8524723.1"/>
    <property type="molecule type" value="Genomic_DNA"/>
</dbReference>
<proteinExistence type="predicted"/>
<gene>
    <name evidence="4" type="ORF">OS133_13975</name>
    <name evidence="5" type="ORF">OS134_01835</name>
</gene>
<dbReference type="InterPro" id="IPR036465">
    <property type="entry name" value="vWFA_dom_sf"/>
</dbReference>
<accession>A0AAW8NNF5</accession>
<evidence type="ECO:0000313" key="4">
    <source>
        <dbReference type="EMBL" id="MDR8524723.1"/>
    </source>
</evidence>
<evidence type="ECO:0000313" key="5">
    <source>
        <dbReference type="EMBL" id="MDW4822805.1"/>
    </source>
</evidence>
<evidence type="ECO:0000256" key="1">
    <source>
        <dbReference type="ARBA" id="ARBA00022723"/>
    </source>
</evidence>
<reference evidence="5 7" key="1">
    <citation type="journal article" date="2022" name="bioRxiv">
        <title>Prophages regulate Shewanella fidelis 3313 motility and biofilm formation: implications for gut colonization dynamics in Ciona robusta.</title>
        <authorList>
            <person name="Natarajan O."/>
            <person name="Gibboney S.L."/>
            <person name="Young M.N."/>
            <person name="Lim S.J."/>
            <person name="Pluta N."/>
            <person name="Atkinson C.G."/>
            <person name="Leigh B.A."/>
            <person name="Liberti A."/>
            <person name="Kees E.D."/>
            <person name="Breitbart M."/>
            <person name="Gralnick J.A."/>
            <person name="Dishaw L.J."/>
        </authorList>
    </citation>
    <scope>NUCLEOTIDE SEQUENCE [LARGE SCALE GENOMIC DNA]</scope>
    <source>
        <strain evidence="5 7">JG4066</strain>
    </source>
</reference>
<dbReference type="Gene3D" id="3.40.50.410">
    <property type="entry name" value="von Willebrand factor, type A domain"/>
    <property type="match status" value="1"/>
</dbReference>
<feature type="domain" description="PilY1 beta-propeller" evidence="3">
    <location>
        <begin position="657"/>
        <end position="903"/>
    </location>
</feature>
<evidence type="ECO:0000313" key="7">
    <source>
        <dbReference type="Proteomes" id="UP001271263"/>
    </source>
</evidence>
<evidence type="ECO:0000256" key="2">
    <source>
        <dbReference type="ARBA" id="ARBA00022837"/>
    </source>
</evidence>
<dbReference type="Pfam" id="PF05567">
    <property type="entry name" value="T4P_PilY1"/>
    <property type="match status" value="1"/>
</dbReference>
<name>A0AAW8NNF5_9GAMM</name>
<dbReference type="RefSeq" id="WP_310655189.1">
    <property type="nucleotide sequence ID" value="NZ_JAPMLA010000002.1"/>
</dbReference>
<dbReference type="InterPro" id="IPR008707">
    <property type="entry name" value="B-propeller_PilY1"/>
</dbReference>